<evidence type="ECO:0000256" key="2">
    <source>
        <dbReference type="ARBA" id="ARBA00022448"/>
    </source>
</evidence>
<feature type="region of interest" description="Disordered" evidence="8">
    <location>
        <begin position="1234"/>
        <end position="1256"/>
    </location>
</feature>
<dbReference type="InterPro" id="IPR005821">
    <property type="entry name" value="Ion_trans_dom"/>
</dbReference>
<dbReference type="GO" id="GO:0005227">
    <property type="term" value="F:calcium-activated cation channel activity"/>
    <property type="evidence" value="ECO:0007669"/>
    <property type="project" value="TreeGrafter"/>
</dbReference>
<evidence type="ECO:0000256" key="6">
    <source>
        <dbReference type="ARBA" id="ARBA00023136"/>
    </source>
</evidence>
<dbReference type="Pfam" id="PF25508">
    <property type="entry name" value="TRPM2"/>
    <property type="match status" value="1"/>
</dbReference>
<dbReference type="GO" id="GO:0005886">
    <property type="term" value="C:plasma membrane"/>
    <property type="evidence" value="ECO:0007669"/>
    <property type="project" value="TreeGrafter"/>
</dbReference>
<dbReference type="InterPro" id="IPR057366">
    <property type="entry name" value="TRPM-like"/>
</dbReference>
<dbReference type="PANTHER" id="PTHR13800">
    <property type="entry name" value="TRANSIENT RECEPTOR POTENTIAL CATION CHANNEL, SUBFAMILY M, MEMBER 6"/>
    <property type="match status" value="1"/>
</dbReference>
<evidence type="ECO:0000259" key="10">
    <source>
        <dbReference type="Pfam" id="PF00520"/>
    </source>
</evidence>
<feature type="transmembrane region" description="Helical" evidence="9">
    <location>
        <begin position="1060"/>
        <end position="1082"/>
    </location>
</feature>
<gene>
    <name evidence="14" type="primary">LOC117544929</name>
</gene>
<keyword evidence="3 9" id="KW-0812">Transmembrane</keyword>
<dbReference type="OrthoDB" id="310870at2759"/>
<dbReference type="Proteomes" id="UP000515161">
    <property type="component" value="Unplaced"/>
</dbReference>
<dbReference type="InterPro" id="IPR041491">
    <property type="entry name" value="TRPM_SLOG"/>
</dbReference>
<evidence type="ECO:0000256" key="3">
    <source>
        <dbReference type="ARBA" id="ARBA00022692"/>
    </source>
</evidence>
<keyword evidence="13" id="KW-1185">Reference proteome</keyword>
<comment type="subcellular location">
    <subcellularLocation>
        <location evidence="1">Membrane</location>
        <topology evidence="1">Multi-pass membrane protein</topology>
    </subcellularLocation>
</comment>
<feature type="transmembrane region" description="Helical" evidence="9">
    <location>
        <begin position="874"/>
        <end position="892"/>
    </location>
</feature>
<dbReference type="KEGG" id="gacu:117544929"/>
<feature type="transmembrane region" description="Helical" evidence="9">
    <location>
        <begin position="829"/>
        <end position="854"/>
    </location>
</feature>
<dbReference type="RefSeq" id="XP_034070349.1">
    <property type="nucleotide sequence ID" value="XM_034214458.1"/>
</dbReference>
<organism evidence="13 14">
    <name type="scientific">Gymnodraco acuticeps</name>
    <name type="common">Antarctic dragonfish</name>
    <dbReference type="NCBI Taxonomy" id="8218"/>
    <lineage>
        <taxon>Eukaryota</taxon>
        <taxon>Metazoa</taxon>
        <taxon>Chordata</taxon>
        <taxon>Craniata</taxon>
        <taxon>Vertebrata</taxon>
        <taxon>Euteleostomi</taxon>
        <taxon>Actinopterygii</taxon>
        <taxon>Neopterygii</taxon>
        <taxon>Teleostei</taxon>
        <taxon>Neoteleostei</taxon>
        <taxon>Acanthomorphata</taxon>
        <taxon>Eupercaria</taxon>
        <taxon>Perciformes</taxon>
        <taxon>Notothenioidei</taxon>
        <taxon>Bathydraconidae</taxon>
        <taxon>Gymnodraco</taxon>
    </lineage>
</organism>
<dbReference type="FunCoup" id="A0A6P8U0U5">
    <property type="interactions" value="75"/>
</dbReference>
<sequence length="1256" mass="142616">MRDTGEGGGENKIGKSEKDQSWIPKIIKKRVCTTFVEDSLSNGARCQCGGARDDHGSVALGDYFSTAIVNRWVSAQHSSEYPTDAFGELQFAGASKRHSYYLRLSWDTQASMVYTLMTAHWGFSAPNLVVSIVGGEGRTKVKTWVREVLRQGLVKASQSTGAWILTAGLREGVGRCVGEAVRDHATAASSVSLNKVVALGITPWGFVHNREQLVNPQGSFPAKYYVENTSRDSCCLDNNYQAFLLVDDGSVERRQETGFRAKLEDYISHQRTGIWGSGSIDIPVLCMLISGEASKLERVDLSLKTSMPWLVLAGSGGLADFLSDVLENLSSAPTAQSSSEGDGEAGPSVDLKERVAERVKKHFPSEAETDKLVEQALSIYQNRDLITIYHGEQESPNEFDTVLLKALVGASKHRASVDDSPYNEELKLAVTWNRVDIAKSELFNGDIQWRYEDLEDSMTDALVNDKPQFVRLFTENGLNILDYLTYGRLENLYRSVADGTVLYHLLQRHLVERLGYAGPAPTLNLQDSTKGAAENVHSGGVTDISLFEVARVLELLMGDVCQPFYYEALGLEQISSKRRALRRASKVLRGDCVYRDKRCLFPWASLFIWSVLQNRSKMSIFFWEMAGESVLSALSGCKILREMSKLEAEAETKLSMKELAQRFENLAHDVFSSCYRSDESRSFTLLIRKSPVWGGTTCLQMGMGADARLFFSHDGVQSLMSQIWWGDMKRSTEVWKLLLAFFCPFLCYTNLIPFRKQNDPHQEDERKPSDDGPGRDSDSLYGATVFSFSDIKHIEADTQGSHTPRTAKGIPQTHRPPKRPFIVSRWRQFWFAPVTAFLGNVIMYFLFLLLFSYVLLVDFLPPPPAGPAITEYVLYFWVFTIVCEEFRETFFLGTMKTLRQKIRVYIQDVWNKCDLVAIVLFIVGVILRMFDWSYELGRDILCVDYMVFTLRLIHIFAIHKQMGPKIIIVGKMMKDIFFFLFFLMVWLMAYGVANQALLYSYDPSLERIFRRVFYRPYLHIFGQIPVEEMDVGKAWDMPCTHNVTLIKMGEEPCRTTSSNWLVVILLIVYLLVTNILLINLLIAMFSHTFSEVQGNSDIYWKFQRYNLIVQYHSRPSLAPPFIILSHINLFIKRVIRKVPSIKIYHFVLQLKGKAANRLMTWETIQKEDFLTAQNKIQKSSDSERLKQMSVKVDGVLKHMSEGRDFDHRLRALENEMEYCSSALSWIVDTLAQGSTFKPPRPPPTIREAFPSSSHTA</sequence>
<evidence type="ECO:0000256" key="5">
    <source>
        <dbReference type="ARBA" id="ARBA00023065"/>
    </source>
</evidence>
<reference evidence="14" key="1">
    <citation type="submission" date="2025-08" db="UniProtKB">
        <authorList>
            <consortium name="RefSeq"/>
        </authorList>
    </citation>
    <scope>IDENTIFICATION</scope>
</reference>
<keyword evidence="4 9" id="KW-1133">Transmembrane helix</keyword>
<evidence type="ECO:0000259" key="12">
    <source>
        <dbReference type="Pfam" id="PF25508"/>
    </source>
</evidence>
<dbReference type="Pfam" id="PF00520">
    <property type="entry name" value="Ion_trans"/>
    <property type="match status" value="1"/>
</dbReference>
<feature type="transmembrane region" description="Helical" evidence="9">
    <location>
        <begin position="976"/>
        <end position="993"/>
    </location>
</feature>
<keyword evidence="6 9" id="KW-0472">Membrane</keyword>
<proteinExistence type="predicted"/>
<dbReference type="GeneID" id="117544929"/>
<evidence type="ECO:0000256" key="1">
    <source>
        <dbReference type="ARBA" id="ARBA00004141"/>
    </source>
</evidence>
<evidence type="ECO:0000256" key="4">
    <source>
        <dbReference type="ARBA" id="ARBA00022989"/>
    </source>
</evidence>
<keyword evidence="5" id="KW-0406">Ion transport</keyword>
<accession>A0A6P8U0U5</accession>
<evidence type="ECO:0000256" key="9">
    <source>
        <dbReference type="SAM" id="Phobius"/>
    </source>
</evidence>
<dbReference type="GO" id="GO:0099604">
    <property type="term" value="F:ligand-gated calcium channel activity"/>
    <property type="evidence" value="ECO:0007669"/>
    <property type="project" value="TreeGrafter"/>
</dbReference>
<evidence type="ECO:0000256" key="7">
    <source>
        <dbReference type="ARBA" id="ARBA00023303"/>
    </source>
</evidence>
<dbReference type="InterPro" id="IPR050927">
    <property type="entry name" value="TRPM"/>
</dbReference>
<evidence type="ECO:0000259" key="11">
    <source>
        <dbReference type="Pfam" id="PF18139"/>
    </source>
</evidence>
<evidence type="ECO:0000256" key="8">
    <source>
        <dbReference type="SAM" id="MobiDB-lite"/>
    </source>
</evidence>
<evidence type="ECO:0000313" key="13">
    <source>
        <dbReference type="Proteomes" id="UP000515161"/>
    </source>
</evidence>
<dbReference type="Pfam" id="PF18139">
    <property type="entry name" value="LSDAT_euk"/>
    <property type="match status" value="1"/>
</dbReference>
<dbReference type="InParanoid" id="A0A6P8U0U5"/>
<feature type="domain" description="Ion transport" evidence="10">
    <location>
        <begin position="843"/>
        <end position="1094"/>
    </location>
</feature>
<feature type="transmembrane region" description="Helical" evidence="9">
    <location>
        <begin position="913"/>
        <end position="930"/>
    </location>
</feature>
<name>A0A6P8U0U5_GYMAC</name>
<feature type="transmembrane region" description="Helical" evidence="9">
    <location>
        <begin position="734"/>
        <end position="752"/>
    </location>
</feature>
<dbReference type="PANTHER" id="PTHR13800:SF47">
    <property type="entry name" value="TRANSIENT RECEPTOR POTENTIAL CATION CHANNEL SUBFAMILY M MEMBER 4 ISOFORM X1-RELATED"/>
    <property type="match status" value="1"/>
</dbReference>
<evidence type="ECO:0000313" key="14">
    <source>
        <dbReference type="RefSeq" id="XP_034070349.1"/>
    </source>
</evidence>
<keyword evidence="7" id="KW-0407">Ion channel</keyword>
<keyword evidence="2" id="KW-0813">Transport</keyword>
<feature type="domain" description="TRPM-like" evidence="12">
    <location>
        <begin position="441"/>
        <end position="713"/>
    </location>
</feature>
<feature type="region of interest" description="Disordered" evidence="8">
    <location>
        <begin position="758"/>
        <end position="777"/>
    </location>
</feature>
<feature type="domain" description="TRPM SLOG" evidence="11">
    <location>
        <begin position="100"/>
        <end position="333"/>
    </location>
</feature>
<protein>
    <submittedName>
        <fullName evidence="14">Transient receptor potential cation channel subfamily M member 4-like isoform X1</fullName>
    </submittedName>
</protein>
<dbReference type="AlphaFoldDB" id="A0A6P8U0U5"/>